<gene>
    <name evidence="7" type="ORF">ACHAWO_006462</name>
</gene>
<keyword evidence="3" id="KW-0539">Nucleus</keyword>
<evidence type="ECO:0000256" key="3">
    <source>
        <dbReference type="ARBA" id="ARBA00023242"/>
    </source>
</evidence>
<comment type="similarity">
    <text evidence="4">Belongs to the HSF family.</text>
</comment>
<dbReference type="AlphaFoldDB" id="A0ABD3Q1L3"/>
<dbReference type="Proteomes" id="UP001530400">
    <property type="component" value="Unassembled WGS sequence"/>
</dbReference>
<reference evidence="7 8" key="1">
    <citation type="submission" date="2024-10" db="EMBL/GenBank/DDBJ databases">
        <title>Updated reference genomes for cyclostephanoid diatoms.</title>
        <authorList>
            <person name="Roberts W.R."/>
            <person name="Alverson A.J."/>
        </authorList>
    </citation>
    <scope>NUCLEOTIDE SEQUENCE [LARGE SCALE GENOMIC DNA]</scope>
    <source>
        <strain evidence="7 8">AJA010-31</strain>
    </source>
</reference>
<dbReference type="InterPro" id="IPR000232">
    <property type="entry name" value="HSF_DNA-bd"/>
</dbReference>
<dbReference type="PANTHER" id="PTHR10015:SF206">
    <property type="entry name" value="HSF-TYPE DNA-BINDING DOMAIN-CONTAINING PROTEIN"/>
    <property type="match status" value="1"/>
</dbReference>
<keyword evidence="2" id="KW-0238">DNA-binding</keyword>
<feature type="compositionally biased region" description="Polar residues" evidence="5">
    <location>
        <begin position="7"/>
        <end position="16"/>
    </location>
</feature>
<evidence type="ECO:0000259" key="6">
    <source>
        <dbReference type="SMART" id="SM00415"/>
    </source>
</evidence>
<evidence type="ECO:0000256" key="4">
    <source>
        <dbReference type="RuleBase" id="RU004020"/>
    </source>
</evidence>
<dbReference type="GO" id="GO:0005634">
    <property type="term" value="C:nucleus"/>
    <property type="evidence" value="ECO:0007669"/>
    <property type="project" value="UniProtKB-SubCell"/>
</dbReference>
<evidence type="ECO:0000313" key="8">
    <source>
        <dbReference type="Proteomes" id="UP001530400"/>
    </source>
</evidence>
<feature type="compositionally biased region" description="Polar residues" evidence="5">
    <location>
        <begin position="423"/>
        <end position="442"/>
    </location>
</feature>
<evidence type="ECO:0000256" key="5">
    <source>
        <dbReference type="SAM" id="MobiDB-lite"/>
    </source>
</evidence>
<comment type="caution">
    <text evidence="7">The sequence shown here is derived from an EMBL/GenBank/DDBJ whole genome shotgun (WGS) entry which is preliminary data.</text>
</comment>
<dbReference type="PANTHER" id="PTHR10015">
    <property type="entry name" value="HEAT SHOCK TRANSCRIPTION FACTOR"/>
    <property type="match status" value="1"/>
</dbReference>
<dbReference type="Pfam" id="PF00447">
    <property type="entry name" value="HSF_DNA-bind"/>
    <property type="match status" value="1"/>
</dbReference>
<dbReference type="EMBL" id="JALLPJ020000365">
    <property type="protein sequence ID" value="KAL3794218.1"/>
    <property type="molecule type" value="Genomic_DNA"/>
</dbReference>
<evidence type="ECO:0000256" key="1">
    <source>
        <dbReference type="ARBA" id="ARBA00004123"/>
    </source>
</evidence>
<dbReference type="InterPro" id="IPR036388">
    <property type="entry name" value="WH-like_DNA-bd_sf"/>
</dbReference>
<accession>A0ABD3Q1L3</accession>
<sequence>MQHLSKQDGSAMNSTQGEEKKRRRNTGKSVIVDHTYSDYSTYELSISEKRKGRVTFPMKLHAIISNPEYQHIICWMPHGRSWKIIDKDKLASVVCYENFNHDSFGSFTRSVNGWGFKRMVGPGPDQRSYYHECFLRGKPDLAQLITRVTTPGKKLPNPNGEPDFYDICMRFPLPHNPGSDGHQNNASAYVAHAPPPSDCRDTKRQCQAQLSDEISHTSPTEYVSHVYSSAPPAHEHGYYGNLYPNIHGQGYWKYPHYPPSPPYPHVRRFSEPYNGHGQYNHQHWSGYENSDYQGEDAAAEARYGEYEHDLNFRLDHSTSRRATTSQLQPRFSSSAHGTDFHFQPIRPNHNDSLTPSTAWAREFSLDAENEMFPTAASSIRSTPDELGSGALAGDVKPADVFESESSNTGGWSEYLPELEVQPPATSVGTNPTSVRNDIPAPQTNLNWTLY</sequence>
<evidence type="ECO:0000256" key="2">
    <source>
        <dbReference type="ARBA" id="ARBA00023125"/>
    </source>
</evidence>
<organism evidence="7 8">
    <name type="scientific">Cyclotella atomus</name>
    <dbReference type="NCBI Taxonomy" id="382360"/>
    <lineage>
        <taxon>Eukaryota</taxon>
        <taxon>Sar</taxon>
        <taxon>Stramenopiles</taxon>
        <taxon>Ochrophyta</taxon>
        <taxon>Bacillariophyta</taxon>
        <taxon>Coscinodiscophyceae</taxon>
        <taxon>Thalassiosirophycidae</taxon>
        <taxon>Stephanodiscales</taxon>
        <taxon>Stephanodiscaceae</taxon>
        <taxon>Cyclotella</taxon>
    </lineage>
</organism>
<proteinExistence type="inferred from homology"/>
<comment type="subcellular location">
    <subcellularLocation>
        <location evidence="1">Nucleus</location>
    </subcellularLocation>
</comment>
<evidence type="ECO:0000313" key="7">
    <source>
        <dbReference type="EMBL" id="KAL3794218.1"/>
    </source>
</evidence>
<feature type="region of interest" description="Disordered" evidence="5">
    <location>
        <begin position="1"/>
        <end position="27"/>
    </location>
</feature>
<dbReference type="GO" id="GO:0003677">
    <property type="term" value="F:DNA binding"/>
    <property type="evidence" value="ECO:0007669"/>
    <property type="project" value="UniProtKB-KW"/>
</dbReference>
<dbReference type="SMART" id="SM00415">
    <property type="entry name" value="HSF"/>
    <property type="match status" value="1"/>
</dbReference>
<feature type="domain" description="HSF-type DNA-binding" evidence="6">
    <location>
        <begin position="52"/>
        <end position="148"/>
    </location>
</feature>
<keyword evidence="8" id="KW-1185">Reference proteome</keyword>
<dbReference type="SUPFAM" id="SSF46785">
    <property type="entry name" value="Winged helix' DNA-binding domain"/>
    <property type="match status" value="1"/>
</dbReference>
<protein>
    <recommendedName>
        <fullName evidence="6">HSF-type DNA-binding domain-containing protein</fullName>
    </recommendedName>
</protein>
<feature type="region of interest" description="Disordered" evidence="5">
    <location>
        <begin position="422"/>
        <end position="442"/>
    </location>
</feature>
<dbReference type="FunFam" id="1.10.10.10:FF:000479">
    <property type="entry name" value="Predicted protein"/>
    <property type="match status" value="1"/>
</dbReference>
<dbReference type="InterPro" id="IPR036390">
    <property type="entry name" value="WH_DNA-bd_sf"/>
</dbReference>
<name>A0ABD3Q1L3_9STRA</name>
<dbReference type="Gene3D" id="1.10.10.10">
    <property type="entry name" value="Winged helix-like DNA-binding domain superfamily/Winged helix DNA-binding domain"/>
    <property type="match status" value="1"/>
</dbReference>